<dbReference type="EMBL" id="JBBGZA010000001">
    <property type="protein sequence ID" value="MEJ5094092.1"/>
    <property type="molecule type" value="Genomic_DNA"/>
</dbReference>
<evidence type="ECO:0000256" key="1">
    <source>
        <dbReference type="SAM" id="MobiDB-lite"/>
    </source>
</evidence>
<evidence type="ECO:0008006" key="4">
    <source>
        <dbReference type="Google" id="ProtNLM"/>
    </source>
</evidence>
<dbReference type="Gene3D" id="3.40.50.300">
    <property type="entry name" value="P-loop containing nucleotide triphosphate hydrolases"/>
    <property type="match status" value="1"/>
</dbReference>
<keyword evidence="3" id="KW-1185">Reference proteome</keyword>
<protein>
    <recommendedName>
        <fullName evidence="4">Mrp family chromosome partitioning ATPase</fullName>
    </recommendedName>
</protein>
<proteinExistence type="predicted"/>
<dbReference type="InterPro" id="IPR027417">
    <property type="entry name" value="P-loop_NTPase"/>
</dbReference>
<feature type="region of interest" description="Disordered" evidence="1">
    <location>
        <begin position="14"/>
        <end position="66"/>
    </location>
</feature>
<gene>
    <name evidence="2" type="ORF">WH159_06015</name>
</gene>
<sequence>MRLRSTALDARSLEGARLWPNDTSGDSGRGPLPPPGMPSIDAFGDPMASHPQEVGGAVHDGASASRSAAMGAVRHGSLLHPGDPRVDPSVFAAFDAVGDAVARIRDLRSALSSRWHSDTHDDCRAVALIGLDASVEVASVSANLAVVCAQLGWPTLLIDGDIQAPAQDRLFRTANQAGLSTLLKEAEGRAAVQPTAIERLSLLPAGPSAGDGAELIERKPLADALEGRIGRYRLLLLSLSARGESTRFGAVDTILSGFDGALVLASRNASALRPLQRLTMLLEESGVPLLATVIVP</sequence>
<dbReference type="Proteomes" id="UP001380365">
    <property type="component" value="Unassembled WGS sequence"/>
</dbReference>
<organism evidence="2 3">
    <name type="scientific">Sphingomonas molluscorum</name>
    <dbReference type="NCBI Taxonomy" id="418184"/>
    <lineage>
        <taxon>Bacteria</taxon>
        <taxon>Pseudomonadati</taxon>
        <taxon>Pseudomonadota</taxon>
        <taxon>Alphaproteobacteria</taxon>
        <taxon>Sphingomonadales</taxon>
        <taxon>Sphingomonadaceae</taxon>
        <taxon>Sphingomonas</taxon>
    </lineage>
</organism>
<comment type="caution">
    <text evidence="2">The sequence shown here is derived from an EMBL/GenBank/DDBJ whole genome shotgun (WGS) entry which is preliminary data.</text>
</comment>
<reference evidence="2 3" key="1">
    <citation type="submission" date="2023-12" db="EMBL/GenBank/DDBJ databases">
        <title>Gut-associated functions are favored during microbiome assembly across C. elegans life.</title>
        <authorList>
            <person name="Zimmermann J."/>
        </authorList>
    </citation>
    <scope>NUCLEOTIDE SEQUENCE [LARGE SCALE GENOMIC DNA]</scope>
    <source>
        <strain evidence="2 3">JUb134</strain>
    </source>
</reference>
<dbReference type="RefSeq" id="WP_132882552.1">
    <property type="nucleotide sequence ID" value="NZ_JBBGZA010000001.1"/>
</dbReference>
<dbReference type="SUPFAM" id="SSF52540">
    <property type="entry name" value="P-loop containing nucleoside triphosphate hydrolases"/>
    <property type="match status" value="1"/>
</dbReference>
<evidence type="ECO:0000313" key="3">
    <source>
        <dbReference type="Proteomes" id="UP001380365"/>
    </source>
</evidence>
<evidence type="ECO:0000313" key="2">
    <source>
        <dbReference type="EMBL" id="MEJ5094092.1"/>
    </source>
</evidence>
<name>A0ABU8Q311_9SPHN</name>
<accession>A0ABU8Q311</accession>